<accession>A0A1I2MXK6</accession>
<feature type="domain" description="DUF4440" evidence="2">
    <location>
        <begin position="38"/>
        <end position="148"/>
    </location>
</feature>
<feature type="chain" id="PRO_5011504193" evidence="1">
    <location>
        <begin position="25"/>
        <end position="154"/>
    </location>
</feature>
<organism evidence="3 4">
    <name type="scientific">Pontibacter chinhatensis</name>
    <dbReference type="NCBI Taxonomy" id="1436961"/>
    <lineage>
        <taxon>Bacteria</taxon>
        <taxon>Pseudomonadati</taxon>
        <taxon>Bacteroidota</taxon>
        <taxon>Cytophagia</taxon>
        <taxon>Cytophagales</taxon>
        <taxon>Hymenobacteraceae</taxon>
        <taxon>Pontibacter</taxon>
    </lineage>
</organism>
<dbReference type="STRING" id="1436961.SAMN05421739_101507"/>
<dbReference type="OrthoDB" id="120856at2"/>
<dbReference type="AlphaFoldDB" id="A0A1I2MXK6"/>
<dbReference type="Pfam" id="PF14534">
    <property type="entry name" value="DUF4440"/>
    <property type="match status" value="1"/>
</dbReference>
<dbReference type="PROSITE" id="PS51257">
    <property type="entry name" value="PROKAR_LIPOPROTEIN"/>
    <property type="match status" value="1"/>
</dbReference>
<sequence>MKNKLYTLLALGMLSISACQPSQRTEVATTQDIDAAAVRQVLEEQAACWSAGDLECYMQGYWKSDSLLFIGSRGLTYGWQQTLDNYKRGYPDVSAMGKLAFDLKEFRQLSPETMLVVGKWHLQRDAEKGDLEGHFSVIFRKFPEGWRVIADHSS</sequence>
<reference evidence="4" key="1">
    <citation type="submission" date="2016-10" db="EMBL/GenBank/DDBJ databases">
        <authorList>
            <person name="Varghese N."/>
            <person name="Submissions S."/>
        </authorList>
    </citation>
    <scope>NUCLEOTIDE SEQUENCE [LARGE SCALE GENOMIC DNA]</scope>
    <source>
        <strain evidence="4">LP51</strain>
    </source>
</reference>
<keyword evidence="3" id="KW-0413">Isomerase</keyword>
<dbReference type="RefSeq" id="WP_092098692.1">
    <property type="nucleotide sequence ID" value="NZ_FOOT01000001.1"/>
</dbReference>
<evidence type="ECO:0000256" key="1">
    <source>
        <dbReference type="SAM" id="SignalP"/>
    </source>
</evidence>
<evidence type="ECO:0000313" key="3">
    <source>
        <dbReference type="EMBL" id="SFF95848.1"/>
    </source>
</evidence>
<keyword evidence="4" id="KW-1185">Reference proteome</keyword>
<dbReference type="Gene3D" id="3.10.450.50">
    <property type="match status" value="1"/>
</dbReference>
<protein>
    <submittedName>
        <fullName evidence="3">Ketosteroid isomerase homolog</fullName>
    </submittedName>
</protein>
<evidence type="ECO:0000259" key="2">
    <source>
        <dbReference type="Pfam" id="PF14534"/>
    </source>
</evidence>
<proteinExistence type="predicted"/>
<keyword evidence="1" id="KW-0732">Signal</keyword>
<gene>
    <name evidence="3" type="ORF">SAMN05421739_101507</name>
</gene>
<name>A0A1I2MXK6_9BACT</name>
<dbReference type="InterPro" id="IPR027843">
    <property type="entry name" value="DUF4440"/>
</dbReference>
<dbReference type="InterPro" id="IPR032710">
    <property type="entry name" value="NTF2-like_dom_sf"/>
</dbReference>
<dbReference type="Proteomes" id="UP000198724">
    <property type="component" value="Unassembled WGS sequence"/>
</dbReference>
<dbReference type="SUPFAM" id="SSF54427">
    <property type="entry name" value="NTF2-like"/>
    <property type="match status" value="1"/>
</dbReference>
<feature type="signal peptide" evidence="1">
    <location>
        <begin position="1"/>
        <end position="24"/>
    </location>
</feature>
<dbReference type="GO" id="GO:0016853">
    <property type="term" value="F:isomerase activity"/>
    <property type="evidence" value="ECO:0007669"/>
    <property type="project" value="UniProtKB-KW"/>
</dbReference>
<evidence type="ECO:0000313" key="4">
    <source>
        <dbReference type="Proteomes" id="UP000198724"/>
    </source>
</evidence>
<dbReference type="EMBL" id="FOOT01000001">
    <property type="protein sequence ID" value="SFF95848.1"/>
    <property type="molecule type" value="Genomic_DNA"/>
</dbReference>